<accession>A0A0P6YVQ9</accession>
<organism evidence="2 3">
    <name type="scientific">Levilinea saccharolytica</name>
    <dbReference type="NCBI Taxonomy" id="229921"/>
    <lineage>
        <taxon>Bacteria</taxon>
        <taxon>Bacillati</taxon>
        <taxon>Chloroflexota</taxon>
        <taxon>Anaerolineae</taxon>
        <taxon>Anaerolineales</taxon>
        <taxon>Anaerolineaceae</taxon>
        <taxon>Levilinea</taxon>
    </lineage>
</organism>
<sequence>MTLESLPKPVLFAHRGAKAHAPENTLSSFRLAVEHGADAIELDVKLTADGEVVVLHDTTLDRTTNGHGLLKDHSFAQVRALDAGSWFSADFAGEKVPTLAEVFEAVGQQLFINIELTNYTTPRDALVEKVVDLVRQYHMEESVLFSSFLSLNILKVRRWMPDVPAGLLADVGWAGFLARSPFGRRIAPAILHPYVADTTTELIAAQHRLGRRVHVWTVNDPEDMRRLFRDGVDGIFTDDPRLARQILTEQDGAAAAAG</sequence>
<evidence type="ECO:0000259" key="1">
    <source>
        <dbReference type="PROSITE" id="PS51704"/>
    </source>
</evidence>
<dbReference type="AlphaFoldDB" id="A0A0P6YVQ9"/>
<gene>
    <name evidence="2" type="ORF">ADN01_04090</name>
</gene>
<dbReference type="GO" id="GO:0008081">
    <property type="term" value="F:phosphoric diester hydrolase activity"/>
    <property type="evidence" value="ECO:0007669"/>
    <property type="project" value="InterPro"/>
</dbReference>
<feature type="domain" description="GP-PDE" evidence="1">
    <location>
        <begin position="9"/>
        <end position="247"/>
    </location>
</feature>
<dbReference type="OrthoDB" id="384721at2"/>
<dbReference type="Gene3D" id="3.20.20.190">
    <property type="entry name" value="Phosphatidylinositol (PI) phosphodiesterase"/>
    <property type="match status" value="1"/>
</dbReference>
<dbReference type="Proteomes" id="UP000050501">
    <property type="component" value="Unassembled WGS sequence"/>
</dbReference>
<dbReference type="PANTHER" id="PTHR46211">
    <property type="entry name" value="GLYCEROPHOSPHORYL DIESTER PHOSPHODIESTERASE"/>
    <property type="match status" value="1"/>
</dbReference>
<proteinExistence type="predicted"/>
<dbReference type="GO" id="GO:0006629">
    <property type="term" value="P:lipid metabolic process"/>
    <property type="evidence" value="ECO:0007669"/>
    <property type="project" value="InterPro"/>
</dbReference>
<dbReference type="RefSeq" id="WP_062418924.1">
    <property type="nucleotide sequence ID" value="NZ_DF967974.1"/>
</dbReference>
<comment type="caution">
    <text evidence="2">The sequence shown here is derived from an EMBL/GenBank/DDBJ whole genome shotgun (WGS) entry which is preliminary data.</text>
</comment>
<protein>
    <recommendedName>
        <fullName evidence="1">GP-PDE domain-containing protein</fullName>
    </recommendedName>
</protein>
<name>A0A0P6YVQ9_9CHLR</name>
<dbReference type="EMBL" id="LGCM01000018">
    <property type="protein sequence ID" value="KPL88085.1"/>
    <property type="molecule type" value="Genomic_DNA"/>
</dbReference>
<dbReference type="InterPro" id="IPR017946">
    <property type="entry name" value="PLC-like_Pdiesterase_TIM-brl"/>
</dbReference>
<reference evidence="2 3" key="1">
    <citation type="submission" date="2015-07" db="EMBL/GenBank/DDBJ databases">
        <title>Genome sequence of Levilinea saccharolytica DSM 16555.</title>
        <authorList>
            <person name="Hemp J."/>
            <person name="Ward L.M."/>
            <person name="Pace L.A."/>
            <person name="Fischer W.W."/>
        </authorList>
    </citation>
    <scope>NUCLEOTIDE SEQUENCE [LARGE SCALE GENOMIC DNA]</scope>
    <source>
        <strain evidence="2 3">KIBI-1</strain>
    </source>
</reference>
<evidence type="ECO:0000313" key="2">
    <source>
        <dbReference type="EMBL" id="KPL88085.1"/>
    </source>
</evidence>
<dbReference type="STRING" id="229921.ADN01_04090"/>
<dbReference type="PANTHER" id="PTHR46211:SF14">
    <property type="entry name" value="GLYCEROPHOSPHODIESTER PHOSPHODIESTERASE"/>
    <property type="match status" value="1"/>
</dbReference>
<dbReference type="PROSITE" id="PS51704">
    <property type="entry name" value="GP_PDE"/>
    <property type="match status" value="1"/>
</dbReference>
<evidence type="ECO:0000313" key="3">
    <source>
        <dbReference type="Proteomes" id="UP000050501"/>
    </source>
</evidence>
<dbReference type="PATRIC" id="fig|229921.5.peg.2328"/>
<dbReference type="InterPro" id="IPR030395">
    <property type="entry name" value="GP_PDE_dom"/>
</dbReference>
<keyword evidence="3" id="KW-1185">Reference proteome</keyword>
<dbReference type="Pfam" id="PF03009">
    <property type="entry name" value="GDPD"/>
    <property type="match status" value="1"/>
</dbReference>
<dbReference type="SUPFAM" id="SSF51695">
    <property type="entry name" value="PLC-like phosphodiesterases"/>
    <property type="match status" value="1"/>
</dbReference>